<proteinExistence type="predicted"/>
<dbReference type="PANTHER" id="PTHR16423:SF10">
    <property type="entry name" value="CRKD-BINDING PROTEIN-RELATED"/>
    <property type="match status" value="1"/>
</dbReference>
<evidence type="ECO:0000256" key="1">
    <source>
        <dbReference type="ARBA" id="ARBA00022729"/>
    </source>
</evidence>
<evidence type="ECO:0000256" key="6">
    <source>
        <dbReference type="SAM" id="SignalP"/>
    </source>
</evidence>
<dbReference type="GO" id="GO:0009986">
    <property type="term" value="C:cell surface"/>
    <property type="evidence" value="ECO:0007669"/>
    <property type="project" value="TreeGrafter"/>
</dbReference>
<dbReference type="Pfam" id="PF07686">
    <property type="entry name" value="V-set"/>
    <property type="match status" value="1"/>
</dbReference>
<keyword evidence="1 6" id="KW-0732">Signal</keyword>
<accession>A0AAV7QBE8</accession>
<organism evidence="8 9">
    <name type="scientific">Pleurodeles waltl</name>
    <name type="common">Iberian ribbed newt</name>
    <dbReference type="NCBI Taxonomy" id="8319"/>
    <lineage>
        <taxon>Eukaryota</taxon>
        <taxon>Metazoa</taxon>
        <taxon>Chordata</taxon>
        <taxon>Craniata</taxon>
        <taxon>Vertebrata</taxon>
        <taxon>Euteleostomi</taxon>
        <taxon>Amphibia</taxon>
        <taxon>Batrachia</taxon>
        <taxon>Caudata</taxon>
        <taxon>Salamandroidea</taxon>
        <taxon>Salamandridae</taxon>
        <taxon>Pleurodelinae</taxon>
        <taxon>Pleurodeles</taxon>
    </lineage>
</organism>
<evidence type="ECO:0000313" key="8">
    <source>
        <dbReference type="EMBL" id="KAJ1137862.1"/>
    </source>
</evidence>
<feature type="region of interest" description="Disordered" evidence="4">
    <location>
        <begin position="195"/>
        <end position="221"/>
    </location>
</feature>
<sequence length="287" mass="31865">MAFQLLLLLIGGVSGQRTEEIQRGAGETVTVHCGYGEDYKNYGKIWCRETGRNICDTILITSLQRGVPRVKATSGRTLISDNKETQRISVTVQKLEKPDAGVYWCGVYLYYTKEVLVMKQIVLRISEDFTNVPVRIATDSTDESQNEEITSSEGSSLSDLYIILIAVGVGVLFLLTAITLFYVLWARKRKNERVIDSSDAHSSPGQEAFMNGTPAENNSGTISHELNSQEIKYATLTLHARRDQEEATYSNLGFECKQPVSDGRYNSENVEYASINLQALQGNGDAL</sequence>
<protein>
    <recommendedName>
        <fullName evidence="7">Immunoglobulin V-set domain-containing protein</fullName>
    </recommendedName>
</protein>
<keyword evidence="9" id="KW-1185">Reference proteome</keyword>
<evidence type="ECO:0000259" key="7">
    <source>
        <dbReference type="Pfam" id="PF07686"/>
    </source>
</evidence>
<evidence type="ECO:0000256" key="3">
    <source>
        <dbReference type="ARBA" id="ARBA00023319"/>
    </source>
</evidence>
<feature type="chain" id="PRO_5043586035" description="Immunoglobulin V-set domain-containing protein" evidence="6">
    <location>
        <begin position="16"/>
        <end position="287"/>
    </location>
</feature>
<evidence type="ECO:0000256" key="4">
    <source>
        <dbReference type="SAM" id="MobiDB-lite"/>
    </source>
</evidence>
<dbReference type="AlphaFoldDB" id="A0AAV7QBE8"/>
<keyword evidence="2" id="KW-1015">Disulfide bond</keyword>
<reference evidence="8" key="1">
    <citation type="journal article" date="2022" name="bioRxiv">
        <title>Sequencing and chromosome-scale assembly of the giantPleurodeles waltlgenome.</title>
        <authorList>
            <person name="Brown T."/>
            <person name="Elewa A."/>
            <person name="Iarovenko S."/>
            <person name="Subramanian E."/>
            <person name="Araus A.J."/>
            <person name="Petzold A."/>
            <person name="Susuki M."/>
            <person name="Suzuki K.-i.T."/>
            <person name="Hayashi T."/>
            <person name="Toyoda A."/>
            <person name="Oliveira C."/>
            <person name="Osipova E."/>
            <person name="Leigh N.D."/>
            <person name="Simon A."/>
            <person name="Yun M.H."/>
        </authorList>
    </citation>
    <scope>NUCLEOTIDE SEQUENCE</scope>
    <source>
        <strain evidence="8">20211129_DDA</strain>
        <tissue evidence="8">Liver</tissue>
    </source>
</reference>
<evidence type="ECO:0000313" key="9">
    <source>
        <dbReference type="Proteomes" id="UP001066276"/>
    </source>
</evidence>
<comment type="caution">
    <text evidence="8">The sequence shown here is derived from an EMBL/GenBank/DDBJ whole genome shotgun (WGS) entry which is preliminary data.</text>
</comment>
<dbReference type="InterPro" id="IPR013783">
    <property type="entry name" value="Ig-like_fold"/>
</dbReference>
<dbReference type="GO" id="GO:0038023">
    <property type="term" value="F:signaling receptor activity"/>
    <property type="evidence" value="ECO:0007669"/>
    <property type="project" value="TreeGrafter"/>
</dbReference>
<keyword evidence="5" id="KW-0812">Transmembrane</keyword>
<feature type="domain" description="Immunoglobulin V-set" evidence="7">
    <location>
        <begin position="21"/>
        <end position="114"/>
    </location>
</feature>
<gene>
    <name evidence="8" type="ORF">NDU88_004258</name>
</gene>
<keyword evidence="5" id="KW-0472">Membrane</keyword>
<evidence type="ECO:0000256" key="5">
    <source>
        <dbReference type="SAM" id="Phobius"/>
    </source>
</evidence>
<dbReference type="InterPro" id="IPR052314">
    <property type="entry name" value="Immune_rcpt_domain"/>
</dbReference>
<evidence type="ECO:0000256" key="2">
    <source>
        <dbReference type="ARBA" id="ARBA00023157"/>
    </source>
</evidence>
<dbReference type="Gene3D" id="2.60.40.10">
    <property type="entry name" value="Immunoglobulins"/>
    <property type="match status" value="1"/>
</dbReference>
<keyword evidence="5" id="KW-1133">Transmembrane helix</keyword>
<feature type="signal peptide" evidence="6">
    <location>
        <begin position="1"/>
        <end position="15"/>
    </location>
</feature>
<dbReference type="SUPFAM" id="SSF48726">
    <property type="entry name" value="Immunoglobulin"/>
    <property type="match status" value="1"/>
</dbReference>
<keyword evidence="3" id="KW-0393">Immunoglobulin domain</keyword>
<dbReference type="EMBL" id="JANPWB010000010">
    <property type="protein sequence ID" value="KAJ1137862.1"/>
    <property type="molecule type" value="Genomic_DNA"/>
</dbReference>
<name>A0AAV7QBE8_PLEWA</name>
<dbReference type="PANTHER" id="PTHR16423">
    <property type="entry name" value="TREM-LIKE TRANSCRIPT PROTEIN"/>
    <property type="match status" value="1"/>
</dbReference>
<dbReference type="InterPro" id="IPR036179">
    <property type="entry name" value="Ig-like_dom_sf"/>
</dbReference>
<dbReference type="InterPro" id="IPR013106">
    <property type="entry name" value="Ig_V-set"/>
</dbReference>
<feature type="transmembrane region" description="Helical" evidence="5">
    <location>
        <begin position="160"/>
        <end position="185"/>
    </location>
</feature>
<dbReference type="Proteomes" id="UP001066276">
    <property type="component" value="Chromosome 6"/>
</dbReference>